<feature type="region of interest" description="Disordered" evidence="1">
    <location>
        <begin position="1"/>
        <end position="60"/>
    </location>
</feature>
<comment type="caution">
    <text evidence="3">The sequence shown here is derived from an EMBL/GenBank/DDBJ whole genome shotgun (WGS) entry which is preliminary data.</text>
</comment>
<dbReference type="EMBL" id="RWGY01000013">
    <property type="protein sequence ID" value="TVU25122.1"/>
    <property type="molecule type" value="Genomic_DNA"/>
</dbReference>
<dbReference type="PANTHER" id="PTHR33065">
    <property type="entry name" value="OS07G0486400 PROTEIN"/>
    <property type="match status" value="1"/>
</dbReference>
<proteinExistence type="predicted"/>
<protein>
    <recommendedName>
        <fullName evidence="2">DUF6598 domain-containing protein</fullName>
    </recommendedName>
</protein>
<dbReference type="PANTHER" id="PTHR33065:SF186">
    <property type="entry name" value="OS08G0134900 PROTEIN"/>
    <property type="match status" value="1"/>
</dbReference>
<dbReference type="AlphaFoldDB" id="A0A5J9UMZ1"/>
<evidence type="ECO:0000313" key="3">
    <source>
        <dbReference type="EMBL" id="TVU25122.1"/>
    </source>
</evidence>
<gene>
    <name evidence="3" type="ORF">EJB05_27603</name>
</gene>
<feature type="compositionally biased region" description="Basic residues" evidence="1">
    <location>
        <begin position="46"/>
        <end position="60"/>
    </location>
</feature>
<sequence>METQTATASAGGAASSNGSLLRPKSDLDLDQATKQGVTPEDSSRRQDKRSRRKDKTRRRKSHFIIVPSISSMLPQRTESIFGDTDELDYGSDDDMNQPRTVVYFPAWERKKEMELPEWKDRVDDRDTSLLDPIRSWDLKVLKVLHMIRQKELTEYNPKSRLFQPTRFCEYNIALFDLDKESEVKPGPLYSQIPHSDYWKFDYSINVISIKVTQSDVPYPNKVYGTVLARDQNDYRCVYLFKHGRDDPQLITHMDDTLTLTGPYRALSGRDSMYFEFHLKILGDGVLDQDFSKGLIERNACCDNGESRTLSLESSLSTVTMLYTPIPSAVQASLEVNVLNGRSNFNGKITASTGADKNKIILYDSKVAGTELTLGSGGSVSLTRSIVAVSHNENLVLKIYVSDDSSERLKLVFGHSDEECIRTLGPYELQVKIIWTGVFRQEQPETWMKVKHTLLLA</sequence>
<reference evidence="3 4" key="1">
    <citation type="journal article" date="2019" name="Sci. Rep.">
        <title>A high-quality genome of Eragrostis curvula grass provides insights into Poaceae evolution and supports new strategies to enhance forage quality.</title>
        <authorList>
            <person name="Carballo J."/>
            <person name="Santos B.A.C.M."/>
            <person name="Zappacosta D."/>
            <person name="Garbus I."/>
            <person name="Selva J.P."/>
            <person name="Gallo C.A."/>
            <person name="Diaz A."/>
            <person name="Albertini E."/>
            <person name="Caccamo M."/>
            <person name="Echenique V."/>
        </authorList>
    </citation>
    <scope>NUCLEOTIDE SEQUENCE [LARGE SCALE GENOMIC DNA]</scope>
    <source>
        <strain evidence="4">cv. Victoria</strain>
        <tissue evidence="3">Leaf</tissue>
    </source>
</reference>
<evidence type="ECO:0000259" key="2">
    <source>
        <dbReference type="Pfam" id="PF20241"/>
    </source>
</evidence>
<dbReference type="Pfam" id="PF20241">
    <property type="entry name" value="DUF6598"/>
    <property type="match status" value="1"/>
</dbReference>
<dbReference type="InterPro" id="IPR046533">
    <property type="entry name" value="DUF6598"/>
</dbReference>
<feature type="compositionally biased region" description="Low complexity" evidence="1">
    <location>
        <begin position="1"/>
        <end position="19"/>
    </location>
</feature>
<evidence type="ECO:0000313" key="4">
    <source>
        <dbReference type="Proteomes" id="UP000324897"/>
    </source>
</evidence>
<accession>A0A5J9UMZ1</accession>
<name>A0A5J9UMZ1_9POAL</name>
<evidence type="ECO:0000256" key="1">
    <source>
        <dbReference type="SAM" id="MobiDB-lite"/>
    </source>
</evidence>
<organism evidence="3 4">
    <name type="scientific">Eragrostis curvula</name>
    <name type="common">weeping love grass</name>
    <dbReference type="NCBI Taxonomy" id="38414"/>
    <lineage>
        <taxon>Eukaryota</taxon>
        <taxon>Viridiplantae</taxon>
        <taxon>Streptophyta</taxon>
        <taxon>Embryophyta</taxon>
        <taxon>Tracheophyta</taxon>
        <taxon>Spermatophyta</taxon>
        <taxon>Magnoliopsida</taxon>
        <taxon>Liliopsida</taxon>
        <taxon>Poales</taxon>
        <taxon>Poaceae</taxon>
        <taxon>PACMAD clade</taxon>
        <taxon>Chloridoideae</taxon>
        <taxon>Eragrostideae</taxon>
        <taxon>Eragrostidinae</taxon>
        <taxon>Eragrostis</taxon>
    </lineage>
</organism>
<dbReference type="Gramene" id="TVU25122">
    <property type="protein sequence ID" value="TVU25122"/>
    <property type="gene ID" value="EJB05_27603"/>
</dbReference>
<keyword evidence="4" id="KW-1185">Reference proteome</keyword>
<dbReference type="OrthoDB" id="652146at2759"/>
<feature type="domain" description="DUF6598" evidence="2">
    <location>
        <begin position="204"/>
        <end position="431"/>
    </location>
</feature>
<dbReference type="Proteomes" id="UP000324897">
    <property type="component" value="Chromosome 2"/>
</dbReference>